<reference evidence="2" key="1">
    <citation type="submission" date="2018-11" db="EMBL/GenBank/DDBJ databases">
        <authorList>
            <person name="Alioto T."/>
            <person name="Alioto T."/>
        </authorList>
    </citation>
    <scope>NUCLEOTIDE SEQUENCE</scope>
</reference>
<sequence>MDCAKGKSLQKPQKATMALEANRQMERKTGILVICPKQKVVSTILIKETNLQRHAKNKPVDTKQKEDKSKDLVDTSDNNESEEWERQDPGDVIKTASGTDSKEFEQRKTEKDDTKVTPGKESSESKKTISYDSTKAT</sequence>
<gene>
    <name evidence="2" type="ORF">MGAL_10B019211</name>
</gene>
<dbReference type="Proteomes" id="UP000596742">
    <property type="component" value="Unassembled WGS sequence"/>
</dbReference>
<feature type="region of interest" description="Disordered" evidence="1">
    <location>
        <begin position="50"/>
        <end position="137"/>
    </location>
</feature>
<feature type="compositionally biased region" description="Basic and acidic residues" evidence="1">
    <location>
        <begin position="58"/>
        <end position="73"/>
    </location>
</feature>
<accession>A0A8B6DL86</accession>
<dbReference type="AlphaFoldDB" id="A0A8B6DL86"/>
<evidence type="ECO:0000313" key="3">
    <source>
        <dbReference type="Proteomes" id="UP000596742"/>
    </source>
</evidence>
<name>A0A8B6DL86_MYTGA</name>
<keyword evidence="3" id="KW-1185">Reference proteome</keyword>
<feature type="compositionally biased region" description="Basic and acidic residues" evidence="1">
    <location>
        <begin position="100"/>
        <end position="115"/>
    </location>
</feature>
<evidence type="ECO:0000256" key="1">
    <source>
        <dbReference type="SAM" id="MobiDB-lite"/>
    </source>
</evidence>
<feature type="region of interest" description="Disordered" evidence="1">
    <location>
        <begin position="1"/>
        <end position="21"/>
    </location>
</feature>
<organism evidence="2 3">
    <name type="scientific">Mytilus galloprovincialis</name>
    <name type="common">Mediterranean mussel</name>
    <dbReference type="NCBI Taxonomy" id="29158"/>
    <lineage>
        <taxon>Eukaryota</taxon>
        <taxon>Metazoa</taxon>
        <taxon>Spiralia</taxon>
        <taxon>Lophotrochozoa</taxon>
        <taxon>Mollusca</taxon>
        <taxon>Bivalvia</taxon>
        <taxon>Autobranchia</taxon>
        <taxon>Pteriomorphia</taxon>
        <taxon>Mytilida</taxon>
        <taxon>Mytiloidea</taxon>
        <taxon>Mytilidae</taxon>
        <taxon>Mytilinae</taxon>
        <taxon>Mytilus</taxon>
    </lineage>
</organism>
<comment type="caution">
    <text evidence="2">The sequence shown here is derived from an EMBL/GenBank/DDBJ whole genome shotgun (WGS) entry which is preliminary data.</text>
</comment>
<evidence type="ECO:0000313" key="2">
    <source>
        <dbReference type="EMBL" id="VDI22002.1"/>
    </source>
</evidence>
<proteinExistence type="predicted"/>
<dbReference type="EMBL" id="UYJE01003748">
    <property type="protein sequence ID" value="VDI22002.1"/>
    <property type="molecule type" value="Genomic_DNA"/>
</dbReference>
<protein>
    <submittedName>
        <fullName evidence="2">Uncharacterized protein</fullName>
    </submittedName>
</protein>